<name>A0A3D8H920_9BACT</name>
<reference evidence="3 4" key="1">
    <citation type="submission" date="2018-07" db="EMBL/GenBank/DDBJ databases">
        <title>Parabacteroides acidifaciens nov. sp., isolated from human feces.</title>
        <authorList>
            <person name="Wang Y.J."/>
        </authorList>
    </citation>
    <scope>NUCLEOTIDE SEQUENCE [LARGE SCALE GENOMIC DNA]</scope>
    <source>
        <strain evidence="3 4">426-9</strain>
    </source>
</reference>
<evidence type="ECO:0000313" key="4">
    <source>
        <dbReference type="Proteomes" id="UP000256321"/>
    </source>
</evidence>
<evidence type="ECO:0008006" key="6">
    <source>
        <dbReference type="Google" id="ProtNLM"/>
    </source>
</evidence>
<keyword evidence="5" id="KW-1185">Reference proteome</keyword>
<evidence type="ECO:0000313" key="3">
    <source>
        <dbReference type="EMBL" id="RDU47351.1"/>
    </source>
</evidence>
<dbReference type="AlphaFoldDB" id="A0A3D8H920"/>
<dbReference type="Proteomes" id="UP000256321">
    <property type="component" value="Unassembled WGS sequence"/>
</dbReference>
<feature type="signal peptide" evidence="1">
    <location>
        <begin position="1"/>
        <end position="22"/>
    </location>
</feature>
<protein>
    <recommendedName>
        <fullName evidence="6">Calx-beta domain-containing protein</fullName>
    </recommendedName>
</protein>
<evidence type="ECO:0000313" key="2">
    <source>
        <dbReference type="EMBL" id="MBC8603904.1"/>
    </source>
</evidence>
<dbReference type="PROSITE" id="PS51257">
    <property type="entry name" value="PROKAR_LIPOPROTEIN"/>
    <property type="match status" value="1"/>
</dbReference>
<dbReference type="Proteomes" id="UP000629596">
    <property type="component" value="Unassembled WGS sequence"/>
</dbReference>
<dbReference type="EMBL" id="QREV01000097">
    <property type="protein sequence ID" value="RDU47351.1"/>
    <property type="molecule type" value="Genomic_DNA"/>
</dbReference>
<reference evidence="2 5" key="2">
    <citation type="submission" date="2020-08" db="EMBL/GenBank/DDBJ databases">
        <title>Genome public.</title>
        <authorList>
            <person name="Liu C."/>
            <person name="Sun Q."/>
        </authorList>
    </citation>
    <scope>NUCLEOTIDE SEQUENCE [LARGE SCALE GENOMIC DNA]</scope>
    <source>
        <strain evidence="2 5">426_9</strain>
    </source>
</reference>
<gene>
    <name evidence="3" type="ORF">DWU89_20060</name>
    <name evidence="2" type="ORF">H8784_19545</name>
</gene>
<dbReference type="RefSeq" id="WP_115501399.1">
    <property type="nucleotide sequence ID" value="NZ_JACRTI010000097.1"/>
</dbReference>
<proteinExistence type="predicted"/>
<evidence type="ECO:0000256" key="1">
    <source>
        <dbReference type="SAM" id="SignalP"/>
    </source>
</evidence>
<evidence type="ECO:0000313" key="5">
    <source>
        <dbReference type="Proteomes" id="UP000629596"/>
    </source>
</evidence>
<organism evidence="3 4">
    <name type="scientific">Parabacteroides acidifaciens</name>
    <dbReference type="NCBI Taxonomy" id="2290935"/>
    <lineage>
        <taxon>Bacteria</taxon>
        <taxon>Pseudomonadati</taxon>
        <taxon>Bacteroidota</taxon>
        <taxon>Bacteroidia</taxon>
        <taxon>Bacteroidales</taxon>
        <taxon>Tannerellaceae</taxon>
        <taxon>Parabacteroides</taxon>
    </lineage>
</organism>
<feature type="chain" id="PRO_5017723570" description="Calx-beta domain-containing protein" evidence="1">
    <location>
        <begin position="23"/>
        <end position="287"/>
    </location>
</feature>
<keyword evidence="1" id="KW-0732">Signal</keyword>
<comment type="caution">
    <text evidence="3">The sequence shown here is derived from an EMBL/GenBank/DDBJ whole genome shotgun (WGS) entry which is preliminary data.</text>
</comment>
<accession>A0A3D8H920</accession>
<sequence>MKYISKLSIALLSIALAFTACDSNQEGVIYSDAANAAAFVSASLADITVSPADPTFTVDVVRANAGSEQSGTVALTATVGDEPLVGCTVSGYTFAAGENMAKITVNVSPLEIGKELEVTLTLDNTNDPISGSNTVTVTVNKDYNWVSLGTGTFADILAFTEKPYNVEIRKAEGFDRYRVIKPYEQGLKNDDGQWGNAVAATSCDYIEFWIKDGIIYYNKFFIGINYDGSPSNAIYAYHPSSFSGTTLVNNKQLDDKTFQLAPYYYIEALEGGFDYTGEGGSILITLP</sequence>
<dbReference type="EMBL" id="JACRTI010000097">
    <property type="protein sequence ID" value="MBC8603904.1"/>
    <property type="molecule type" value="Genomic_DNA"/>
</dbReference>